<dbReference type="AlphaFoldDB" id="A0A2B4SBG4"/>
<dbReference type="EMBL" id="LSMT01000091">
    <property type="protein sequence ID" value="PFX28024.1"/>
    <property type="molecule type" value="Genomic_DNA"/>
</dbReference>
<dbReference type="PANTHER" id="PTHR21255:SF65">
    <property type="entry name" value="TCTEX1 DOMAIN-CONTAINING PROTEIN 2"/>
    <property type="match status" value="1"/>
</dbReference>
<dbReference type="OrthoDB" id="5954502at2759"/>
<dbReference type="Gene3D" id="3.30.1140.40">
    <property type="entry name" value="Tctex-1"/>
    <property type="match status" value="1"/>
</dbReference>
<dbReference type="PANTHER" id="PTHR21255">
    <property type="entry name" value="T-COMPLEX-ASSOCIATED-TESTIS-EXPRESSED 1/ DYNEIN LIGHT CHAIN"/>
    <property type="match status" value="1"/>
</dbReference>
<evidence type="ECO:0000256" key="1">
    <source>
        <dbReference type="ARBA" id="ARBA00005361"/>
    </source>
</evidence>
<keyword evidence="4" id="KW-1185">Reference proteome</keyword>
<evidence type="ECO:0000313" key="4">
    <source>
        <dbReference type="Proteomes" id="UP000225706"/>
    </source>
</evidence>
<protein>
    <submittedName>
        <fullName evidence="3">Uncharacterized protein</fullName>
    </submittedName>
</protein>
<gene>
    <name evidence="3" type="ORF">AWC38_SpisGene7252</name>
</gene>
<dbReference type="InterPro" id="IPR005334">
    <property type="entry name" value="Tctex-1-like"/>
</dbReference>
<proteinExistence type="inferred from homology"/>
<dbReference type="GO" id="GO:0005868">
    <property type="term" value="C:cytoplasmic dynein complex"/>
    <property type="evidence" value="ECO:0007669"/>
    <property type="project" value="TreeGrafter"/>
</dbReference>
<dbReference type="GO" id="GO:0007018">
    <property type="term" value="P:microtubule-based movement"/>
    <property type="evidence" value="ECO:0007669"/>
    <property type="project" value="TreeGrafter"/>
</dbReference>
<feature type="region of interest" description="Disordered" evidence="2">
    <location>
        <begin position="257"/>
        <end position="298"/>
    </location>
</feature>
<evidence type="ECO:0000256" key="2">
    <source>
        <dbReference type="SAM" id="MobiDB-lite"/>
    </source>
</evidence>
<evidence type="ECO:0000313" key="3">
    <source>
        <dbReference type="EMBL" id="PFX28024.1"/>
    </source>
</evidence>
<dbReference type="CDD" id="cd21451">
    <property type="entry name" value="DLC-like_TCTEX1D"/>
    <property type="match status" value="1"/>
</dbReference>
<accession>A0A2B4SBG4</accession>
<comment type="caution">
    <text evidence="3">The sequence shown here is derived from an EMBL/GenBank/DDBJ whole genome shotgun (WGS) entry which is preliminary data.</text>
</comment>
<dbReference type="GO" id="GO:0045505">
    <property type="term" value="F:dynein intermediate chain binding"/>
    <property type="evidence" value="ECO:0007669"/>
    <property type="project" value="TreeGrafter"/>
</dbReference>
<dbReference type="Proteomes" id="UP000225706">
    <property type="component" value="Unassembled WGS sequence"/>
</dbReference>
<dbReference type="Pfam" id="PF03645">
    <property type="entry name" value="Tctex-1"/>
    <property type="match status" value="1"/>
</dbReference>
<sequence>MLSVFIWRDDSLAAITRYISLGGPVPVDTGSISRASQVFTPRMSQTISVSSWHGAVVLNSSNVDANVFDPRRKSCFDHKTSGECKKLQAQRRRRSLFVPQRCETDYGNALLTHADFPKARIKSLCALNRERKLQYDKQLAHKMMEQVANIELSFKSYDIKECETASNKITNTLNKKLSSTFDLSGCKMICLCYIAKRAKPSLSIDSGCAWDEMKRTVEKDAFVDYVYKNQRIVAVISVLDISCRRFPSTKVGLDNLQTPSTSLPKARSAAMSEPAGRSHELSDGMFGVAPPRKDQWVG</sequence>
<organism evidence="3 4">
    <name type="scientific">Stylophora pistillata</name>
    <name type="common">Smooth cauliflower coral</name>
    <dbReference type="NCBI Taxonomy" id="50429"/>
    <lineage>
        <taxon>Eukaryota</taxon>
        <taxon>Metazoa</taxon>
        <taxon>Cnidaria</taxon>
        <taxon>Anthozoa</taxon>
        <taxon>Hexacorallia</taxon>
        <taxon>Scleractinia</taxon>
        <taxon>Astrocoeniina</taxon>
        <taxon>Pocilloporidae</taxon>
        <taxon>Stylophora</taxon>
    </lineage>
</organism>
<dbReference type="InterPro" id="IPR038586">
    <property type="entry name" value="Tctex-1-like_sf"/>
</dbReference>
<comment type="similarity">
    <text evidence="1">Belongs to the dynein light chain Tctex-type family.</text>
</comment>
<name>A0A2B4SBG4_STYPI</name>
<reference evidence="4" key="1">
    <citation type="journal article" date="2017" name="bioRxiv">
        <title>Comparative analysis of the genomes of Stylophora pistillata and Acropora digitifera provides evidence for extensive differences between species of corals.</title>
        <authorList>
            <person name="Voolstra C.R."/>
            <person name="Li Y."/>
            <person name="Liew Y.J."/>
            <person name="Baumgarten S."/>
            <person name="Zoccola D."/>
            <person name="Flot J.-F."/>
            <person name="Tambutte S."/>
            <person name="Allemand D."/>
            <person name="Aranda M."/>
        </authorList>
    </citation>
    <scope>NUCLEOTIDE SEQUENCE [LARGE SCALE GENOMIC DNA]</scope>
</reference>
<dbReference type="GO" id="GO:0005737">
    <property type="term" value="C:cytoplasm"/>
    <property type="evidence" value="ECO:0007669"/>
    <property type="project" value="TreeGrafter"/>
</dbReference>